<name>A0A0S6VZM1_9BACT</name>
<evidence type="ECO:0000313" key="2">
    <source>
        <dbReference type="EMBL" id="GAK50686.1"/>
    </source>
</evidence>
<feature type="transmembrane region" description="Helical" evidence="1">
    <location>
        <begin position="12"/>
        <end position="34"/>
    </location>
</feature>
<dbReference type="AlphaFoldDB" id="A0A0S6VZM1"/>
<dbReference type="STRING" id="1499966.U14_01919"/>
<reference evidence="2" key="1">
    <citation type="journal article" date="2015" name="PeerJ">
        <title>First genomic representation of candidate bacterial phylum KSB3 points to enhanced environmental sensing as a trigger of wastewater bulking.</title>
        <authorList>
            <person name="Sekiguchi Y."/>
            <person name="Ohashi A."/>
            <person name="Parks D.H."/>
            <person name="Yamauchi T."/>
            <person name="Tyson G.W."/>
            <person name="Hugenholtz P."/>
        </authorList>
    </citation>
    <scope>NUCLEOTIDE SEQUENCE [LARGE SCALE GENOMIC DNA]</scope>
</reference>
<evidence type="ECO:0000256" key="1">
    <source>
        <dbReference type="SAM" id="Phobius"/>
    </source>
</evidence>
<keyword evidence="1" id="KW-0472">Membrane</keyword>
<evidence type="ECO:0000313" key="3">
    <source>
        <dbReference type="Proteomes" id="UP000030700"/>
    </source>
</evidence>
<feature type="transmembrane region" description="Helical" evidence="1">
    <location>
        <begin position="46"/>
        <end position="66"/>
    </location>
</feature>
<sequence>MTRKKKKDEGGSSGIILLLLIFVFSPGMLVMSLIKVAFNLTLDGGQMWTFAVIISILLFGTLCGIFKDMAKAAVYYFSTSGIIVVVFLLCHFGLKLTFPVNFLDNFF</sequence>
<accession>A0A0S6VZM1</accession>
<dbReference type="HOGENOM" id="CLU_2204830_0_0_0"/>
<feature type="transmembrane region" description="Helical" evidence="1">
    <location>
        <begin position="73"/>
        <end position="94"/>
    </location>
</feature>
<gene>
    <name evidence="2" type="ORF">U14_01919</name>
</gene>
<keyword evidence="1" id="KW-1133">Transmembrane helix</keyword>
<dbReference type="Proteomes" id="UP000030700">
    <property type="component" value="Unassembled WGS sequence"/>
</dbReference>
<keyword evidence="1" id="KW-0812">Transmembrane</keyword>
<organism evidence="2">
    <name type="scientific">Candidatus Moduliflexus flocculans</name>
    <dbReference type="NCBI Taxonomy" id="1499966"/>
    <lineage>
        <taxon>Bacteria</taxon>
        <taxon>Candidatus Moduliflexota</taxon>
        <taxon>Candidatus Moduliflexia</taxon>
        <taxon>Candidatus Moduliflexales</taxon>
        <taxon>Candidatus Moduliflexaceae</taxon>
    </lineage>
</organism>
<dbReference type="EMBL" id="DF820456">
    <property type="protein sequence ID" value="GAK50686.1"/>
    <property type="molecule type" value="Genomic_DNA"/>
</dbReference>
<protein>
    <submittedName>
        <fullName evidence="2">Uncharacterized protein</fullName>
    </submittedName>
</protein>
<proteinExistence type="predicted"/>
<keyword evidence="3" id="KW-1185">Reference proteome</keyword>